<dbReference type="GO" id="GO:0015297">
    <property type="term" value="F:antiporter activity"/>
    <property type="evidence" value="ECO:0007669"/>
    <property type="project" value="InterPro"/>
</dbReference>
<sequence>MSEVKEVRFTEGNLMKHVTVMSFTSSIGIMAIYVVDLFDIFFISLLGQKEMAAAAGYASTLMFFVSAINIGLSIAAGALIASALGASNRQKAREITSSVAVIATIIGIVFPLLMLPNIEYLLSLIGATGDVQEMAARYLWIILPATVFSGISMTAVVALRAYGEAKWAMYPSLAGAGVNFVMDPIFIFALGLGLEGAAVATVCARLATLYLAIRGSTRRSNAFVRPTMPMVVKHTGAIVRFAIPAVMQSIASPVAMAILTRYMAKFGSEAVAGMAVIGRLAPVVFSVVNALRGAVGPIIGQNYGAGRMDRVRETYFSGLKFLGIYVIATFTILFVLRVPIANAFGATGLTRELLYLFCGPLAVVAFFNGTIFLSNATFNNMGHPGYSSWLNWGRSTIGMLPFVHVGSLAFGAKGVLIGAVVGGAVFAAICAKISFNLMNRKIASQTPSEPELGYDQESEHVMVNQVNSIQ</sequence>
<comment type="subcellular location">
    <subcellularLocation>
        <location evidence="1">Cell inner membrane</location>
        <topology evidence="1">Multi-pass membrane protein</topology>
    </subcellularLocation>
</comment>
<evidence type="ECO:0000256" key="3">
    <source>
        <dbReference type="ARBA" id="ARBA00022475"/>
    </source>
</evidence>
<feature type="transmembrane region" description="Helical" evidence="7">
    <location>
        <begin position="20"/>
        <end position="43"/>
    </location>
</feature>
<feature type="transmembrane region" description="Helical" evidence="7">
    <location>
        <begin position="171"/>
        <end position="191"/>
    </location>
</feature>
<accession>A0A1X6Z286</accession>
<keyword evidence="6 7" id="KW-0472">Membrane</keyword>
<evidence type="ECO:0000256" key="1">
    <source>
        <dbReference type="ARBA" id="ARBA00004429"/>
    </source>
</evidence>
<dbReference type="GO" id="GO:0005886">
    <property type="term" value="C:plasma membrane"/>
    <property type="evidence" value="ECO:0007669"/>
    <property type="project" value="UniProtKB-SubCell"/>
</dbReference>
<dbReference type="GO" id="GO:0042910">
    <property type="term" value="F:xenobiotic transmembrane transporter activity"/>
    <property type="evidence" value="ECO:0007669"/>
    <property type="project" value="InterPro"/>
</dbReference>
<dbReference type="AlphaFoldDB" id="A0A1X6Z286"/>
<dbReference type="Proteomes" id="UP000193061">
    <property type="component" value="Unassembled WGS sequence"/>
</dbReference>
<evidence type="ECO:0000256" key="5">
    <source>
        <dbReference type="ARBA" id="ARBA00022989"/>
    </source>
</evidence>
<feature type="transmembrane region" description="Helical" evidence="7">
    <location>
        <begin position="63"/>
        <end position="86"/>
    </location>
</feature>
<evidence type="ECO:0000256" key="4">
    <source>
        <dbReference type="ARBA" id="ARBA00022692"/>
    </source>
</evidence>
<dbReference type="EMBL" id="FWFX01000004">
    <property type="protein sequence ID" value="SLN36536.1"/>
    <property type="molecule type" value="Genomic_DNA"/>
</dbReference>
<dbReference type="PANTHER" id="PTHR43823:SF3">
    <property type="entry name" value="MULTIDRUG EXPORT PROTEIN MEPA"/>
    <property type="match status" value="1"/>
</dbReference>
<dbReference type="OrthoDB" id="9806302at2"/>
<evidence type="ECO:0000313" key="9">
    <source>
        <dbReference type="Proteomes" id="UP000193061"/>
    </source>
</evidence>
<reference evidence="8 9" key="1">
    <citation type="submission" date="2017-03" db="EMBL/GenBank/DDBJ databases">
        <authorList>
            <person name="Afonso C.L."/>
            <person name="Miller P.J."/>
            <person name="Scott M.A."/>
            <person name="Spackman E."/>
            <person name="Goraichik I."/>
            <person name="Dimitrov K.M."/>
            <person name="Suarez D.L."/>
            <person name="Swayne D.E."/>
        </authorList>
    </citation>
    <scope>NUCLEOTIDE SEQUENCE [LARGE SCALE GENOMIC DNA]</scope>
    <source>
        <strain evidence="8 9">CECT 7450</strain>
    </source>
</reference>
<dbReference type="InterPro" id="IPR051327">
    <property type="entry name" value="MATE_MepA_subfamily"/>
</dbReference>
<evidence type="ECO:0000256" key="2">
    <source>
        <dbReference type="ARBA" id="ARBA00022448"/>
    </source>
</evidence>
<evidence type="ECO:0000256" key="7">
    <source>
        <dbReference type="SAM" id="Phobius"/>
    </source>
</evidence>
<dbReference type="InterPro" id="IPR048279">
    <property type="entry name" value="MdtK-like"/>
</dbReference>
<name>A0A1X6Z286_9RHOB</name>
<feature type="transmembrane region" description="Helical" evidence="7">
    <location>
        <begin position="197"/>
        <end position="216"/>
    </location>
</feature>
<dbReference type="PANTHER" id="PTHR43823">
    <property type="entry name" value="SPORULATION PROTEIN YKVU"/>
    <property type="match status" value="1"/>
</dbReference>
<proteinExistence type="predicted"/>
<feature type="transmembrane region" description="Helical" evidence="7">
    <location>
        <begin position="280"/>
        <end position="300"/>
    </location>
</feature>
<feature type="transmembrane region" description="Helical" evidence="7">
    <location>
        <begin position="237"/>
        <end position="260"/>
    </location>
</feature>
<keyword evidence="2" id="KW-0813">Transport</keyword>
<dbReference type="RefSeq" id="WP_085805264.1">
    <property type="nucleotide sequence ID" value="NZ_FWFX01000004.1"/>
</dbReference>
<keyword evidence="5 7" id="KW-1133">Transmembrane helix</keyword>
<feature type="transmembrane region" description="Helical" evidence="7">
    <location>
        <begin position="389"/>
        <end position="410"/>
    </location>
</feature>
<protein>
    <submittedName>
        <fullName evidence="8">Multidrug export protein MepA</fullName>
    </submittedName>
</protein>
<dbReference type="InterPro" id="IPR002528">
    <property type="entry name" value="MATE_fam"/>
</dbReference>
<feature type="transmembrane region" description="Helical" evidence="7">
    <location>
        <begin position="353"/>
        <end position="377"/>
    </location>
</feature>
<dbReference type="PIRSF" id="PIRSF006603">
    <property type="entry name" value="DinF"/>
    <property type="match status" value="1"/>
</dbReference>
<keyword evidence="3" id="KW-1003">Cell membrane</keyword>
<feature type="transmembrane region" description="Helical" evidence="7">
    <location>
        <begin position="416"/>
        <end position="435"/>
    </location>
</feature>
<gene>
    <name evidence="8" type="primary">mepA_3</name>
    <name evidence="8" type="ORF">ROA7450_01731</name>
</gene>
<feature type="transmembrane region" description="Helical" evidence="7">
    <location>
        <begin position="138"/>
        <end position="159"/>
    </location>
</feature>
<dbReference type="NCBIfam" id="TIGR00797">
    <property type="entry name" value="matE"/>
    <property type="match status" value="1"/>
</dbReference>
<dbReference type="Pfam" id="PF01554">
    <property type="entry name" value="MatE"/>
    <property type="match status" value="2"/>
</dbReference>
<organism evidence="8 9">
    <name type="scientific">Roseovarius albus</name>
    <dbReference type="NCBI Taxonomy" id="1247867"/>
    <lineage>
        <taxon>Bacteria</taxon>
        <taxon>Pseudomonadati</taxon>
        <taxon>Pseudomonadota</taxon>
        <taxon>Alphaproteobacteria</taxon>
        <taxon>Rhodobacterales</taxon>
        <taxon>Roseobacteraceae</taxon>
        <taxon>Roseovarius</taxon>
    </lineage>
</organism>
<evidence type="ECO:0000256" key="6">
    <source>
        <dbReference type="ARBA" id="ARBA00023136"/>
    </source>
</evidence>
<keyword evidence="4 7" id="KW-0812">Transmembrane</keyword>
<feature type="transmembrane region" description="Helical" evidence="7">
    <location>
        <begin position="98"/>
        <end position="118"/>
    </location>
</feature>
<evidence type="ECO:0000313" key="8">
    <source>
        <dbReference type="EMBL" id="SLN36536.1"/>
    </source>
</evidence>
<keyword evidence="9" id="KW-1185">Reference proteome</keyword>
<feature type="transmembrane region" description="Helical" evidence="7">
    <location>
        <begin position="321"/>
        <end position="341"/>
    </location>
</feature>